<name>A0A6G4XRL2_9ACTN</name>
<feature type="transmembrane region" description="Helical" evidence="7">
    <location>
        <begin position="288"/>
        <end position="308"/>
    </location>
</feature>
<feature type="transmembrane region" description="Helical" evidence="7">
    <location>
        <begin position="244"/>
        <end position="268"/>
    </location>
</feature>
<dbReference type="GO" id="GO:0006825">
    <property type="term" value="P:copper ion transport"/>
    <property type="evidence" value="ECO:0007669"/>
    <property type="project" value="InterPro"/>
</dbReference>
<keyword evidence="2" id="KW-1003">Cell membrane</keyword>
<dbReference type="InterPro" id="IPR032694">
    <property type="entry name" value="CopC/D"/>
</dbReference>
<sequence>MTVSRPSVAAAGAESAEDTDGSVGPDAPSAAERRSALRRGGAVVVLVLLAALVPLLGPDLALYESGEAAAPGIDLVTLLRTVMFGALCVLAGHAADGWLTRRVPDAPEPRPANWSGTAAFLGALAAVGLALIVANGNIPPDTLSELRPGRLWQTTDGRLALLEVNAFIAAGFCAQSRRPGSAALPLAVVAAAEALRAHPSIGPEEDPLVGSALTFVHLASATLWAGGLLWVLRTMRLWRPWPRPAAALLGLYARVAAVLFAAITASGICSTLRKLPLDSVFTTAYGRVLFAKLLLVVVIAGLAVLARVRLGRSQRGDPWAAMVPARAEVVLLGLVVAVSALLTAVPAPIWWDRPLWG</sequence>
<dbReference type="Pfam" id="PF05425">
    <property type="entry name" value="CopD"/>
    <property type="match status" value="1"/>
</dbReference>
<protein>
    <recommendedName>
        <fullName evidence="8">Copper resistance protein D domain-containing protein</fullName>
    </recommendedName>
</protein>
<evidence type="ECO:0000313" key="9">
    <source>
        <dbReference type="EMBL" id="NGO80205.1"/>
    </source>
</evidence>
<feature type="transmembrane region" description="Helical" evidence="7">
    <location>
        <begin position="40"/>
        <end position="57"/>
    </location>
</feature>
<keyword evidence="3 7" id="KW-0812">Transmembrane</keyword>
<keyword evidence="4 7" id="KW-1133">Transmembrane helix</keyword>
<evidence type="ECO:0000259" key="8">
    <source>
        <dbReference type="Pfam" id="PF05425"/>
    </source>
</evidence>
<evidence type="ECO:0000256" key="4">
    <source>
        <dbReference type="ARBA" id="ARBA00022989"/>
    </source>
</evidence>
<feature type="transmembrane region" description="Helical" evidence="7">
    <location>
        <begin position="77"/>
        <end position="99"/>
    </location>
</feature>
<comment type="subcellular location">
    <subcellularLocation>
        <location evidence="1">Cell membrane</location>
        <topology evidence="1">Multi-pass membrane protein</topology>
    </subcellularLocation>
</comment>
<dbReference type="InterPro" id="IPR008457">
    <property type="entry name" value="Cu-R_CopD_dom"/>
</dbReference>
<accession>A0A6G4XRL2</accession>
<reference evidence="9 10" key="1">
    <citation type="submission" date="2020-02" db="EMBL/GenBank/DDBJ databases">
        <title>Whole-genome analyses of novel actinobacteria.</title>
        <authorList>
            <person name="Sahin N."/>
            <person name="Tokatli A."/>
        </authorList>
    </citation>
    <scope>NUCLEOTIDE SEQUENCE [LARGE SCALE GENOMIC DNA]</scope>
    <source>
        <strain evidence="9 10">YC504</strain>
    </source>
</reference>
<evidence type="ECO:0000313" key="10">
    <source>
        <dbReference type="Proteomes" id="UP000481109"/>
    </source>
</evidence>
<feature type="transmembrane region" description="Helical" evidence="7">
    <location>
        <begin position="329"/>
        <end position="351"/>
    </location>
</feature>
<dbReference type="EMBL" id="JAAKZW010000200">
    <property type="protein sequence ID" value="NGO80205.1"/>
    <property type="molecule type" value="Genomic_DNA"/>
</dbReference>
<keyword evidence="10" id="KW-1185">Reference proteome</keyword>
<evidence type="ECO:0000256" key="2">
    <source>
        <dbReference type="ARBA" id="ARBA00022475"/>
    </source>
</evidence>
<dbReference type="GO" id="GO:0005886">
    <property type="term" value="C:plasma membrane"/>
    <property type="evidence" value="ECO:0007669"/>
    <property type="project" value="UniProtKB-SubCell"/>
</dbReference>
<evidence type="ECO:0000256" key="6">
    <source>
        <dbReference type="SAM" id="MobiDB-lite"/>
    </source>
</evidence>
<dbReference type="RefSeq" id="WP_165335634.1">
    <property type="nucleotide sequence ID" value="NZ_JAAKZW010000200.1"/>
</dbReference>
<feature type="transmembrane region" description="Helical" evidence="7">
    <location>
        <begin position="111"/>
        <end position="134"/>
    </location>
</feature>
<evidence type="ECO:0000256" key="3">
    <source>
        <dbReference type="ARBA" id="ARBA00022692"/>
    </source>
</evidence>
<organism evidence="9 10">
    <name type="scientific">Streptomyces mesophilus</name>
    <dbReference type="NCBI Taxonomy" id="1775132"/>
    <lineage>
        <taxon>Bacteria</taxon>
        <taxon>Bacillati</taxon>
        <taxon>Actinomycetota</taxon>
        <taxon>Actinomycetes</taxon>
        <taxon>Kitasatosporales</taxon>
        <taxon>Streptomycetaceae</taxon>
        <taxon>Streptomyces</taxon>
    </lineage>
</organism>
<gene>
    <name evidence="9" type="ORF">G6045_31780</name>
</gene>
<dbReference type="AlphaFoldDB" id="A0A6G4XRL2"/>
<feature type="domain" description="Copper resistance protein D" evidence="8">
    <location>
        <begin position="247"/>
        <end position="342"/>
    </location>
</feature>
<keyword evidence="5 7" id="KW-0472">Membrane</keyword>
<evidence type="ECO:0000256" key="5">
    <source>
        <dbReference type="ARBA" id="ARBA00023136"/>
    </source>
</evidence>
<comment type="caution">
    <text evidence="9">The sequence shown here is derived from an EMBL/GenBank/DDBJ whole genome shotgun (WGS) entry which is preliminary data.</text>
</comment>
<dbReference type="PANTHER" id="PTHR34820:SF4">
    <property type="entry name" value="INNER MEMBRANE PROTEIN YEBZ"/>
    <property type="match status" value="1"/>
</dbReference>
<dbReference type="PANTHER" id="PTHR34820">
    <property type="entry name" value="INNER MEMBRANE PROTEIN YEBZ"/>
    <property type="match status" value="1"/>
</dbReference>
<feature type="region of interest" description="Disordered" evidence="6">
    <location>
        <begin position="1"/>
        <end position="31"/>
    </location>
</feature>
<evidence type="ECO:0000256" key="1">
    <source>
        <dbReference type="ARBA" id="ARBA00004651"/>
    </source>
</evidence>
<evidence type="ECO:0000256" key="7">
    <source>
        <dbReference type="SAM" id="Phobius"/>
    </source>
</evidence>
<proteinExistence type="predicted"/>
<dbReference type="Proteomes" id="UP000481109">
    <property type="component" value="Unassembled WGS sequence"/>
</dbReference>
<feature type="transmembrane region" description="Helical" evidence="7">
    <location>
        <begin position="208"/>
        <end position="232"/>
    </location>
</feature>